<dbReference type="InterPro" id="IPR002219">
    <property type="entry name" value="PKC_DAG/PE"/>
</dbReference>
<feature type="domain" description="PHD-type" evidence="6">
    <location>
        <begin position="22"/>
        <end position="73"/>
    </location>
</feature>
<evidence type="ECO:0000256" key="3">
    <source>
        <dbReference type="ARBA" id="ARBA00022833"/>
    </source>
</evidence>
<proteinExistence type="predicted"/>
<dbReference type="InterPro" id="IPR034732">
    <property type="entry name" value="EPHD"/>
</dbReference>
<keyword evidence="2 4" id="KW-0863">Zinc-finger</keyword>
<dbReference type="Pfam" id="PF13831">
    <property type="entry name" value="PHD_2"/>
    <property type="match status" value="2"/>
</dbReference>
<reference evidence="10" key="2">
    <citation type="submission" date="2010-04" db="EMBL/GenBank/DDBJ databases">
        <authorList>
            <person name="Buell R."/>
            <person name="Hamilton J."/>
            <person name="Hostetler J."/>
        </authorList>
    </citation>
    <scope>NUCLEOTIDE SEQUENCE [LARGE SCALE GENOMIC DNA]</scope>
    <source>
        <strain evidence="10">DAOM:BR144</strain>
    </source>
</reference>
<feature type="compositionally biased region" description="Low complexity" evidence="5">
    <location>
        <begin position="1400"/>
        <end position="1419"/>
    </location>
</feature>
<evidence type="ECO:0008006" key="11">
    <source>
        <dbReference type="Google" id="ProtNLM"/>
    </source>
</evidence>
<feature type="compositionally biased region" description="Low complexity" evidence="5">
    <location>
        <begin position="725"/>
        <end position="736"/>
    </location>
</feature>
<evidence type="ECO:0000256" key="4">
    <source>
        <dbReference type="PROSITE-ProRule" id="PRU00146"/>
    </source>
</evidence>
<dbReference type="PROSITE" id="PS51805">
    <property type="entry name" value="EPHD"/>
    <property type="match status" value="2"/>
</dbReference>
<evidence type="ECO:0000256" key="1">
    <source>
        <dbReference type="ARBA" id="ARBA00022723"/>
    </source>
</evidence>
<dbReference type="Proteomes" id="UP000019132">
    <property type="component" value="Unassembled WGS sequence"/>
</dbReference>
<dbReference type="eggNOG" id="KOG0954">
    <property type="taxonomic scope" value="Eukaryota"/>
</dbReference>
<evidence type="ECO:0000313" key="9">
    <source>
        <dbReference type="EnsemblProtists" id="PYU1_T005921"/>
    </source>
</evidence>
<reference evidence="10" key="1">
    <citation type="journal article" date="2010" name="Genome Biol.">
        <title>Genome sequence of the necrotrophic plant pathogen Pythium ultimum reveals original pathogenicity mechanisms and effector repertoire.</title>
        <authorList>
            <person name="Levesque C.A."/>
            <person name="Brouwer H."/>
            <person name="Cano L."/>
            <person name="Hamilton J.P."/>
            <person name="Holt C."/>
            <person name="Huitema E."/>
            <person name="Raffaele S."/>
            <person name="Robideau G.P."/>
            <person name="Thines M."/>
            <person name="Win J."/>
            <person name="Zerillo M.M."/>
            <person name="Beakes G.W."/>
            <person name="Boore J.L."/>
            <person name="Busam D."/>
            <person name="Dumas B."/>
            <person name="Ferriera S."/>
            <person name="Fuerstenberg S.I."/>
            <person name="Gachon C.M."/>
            <person name="Gaulin E."/>
            <person name="Govers F."/>
            <person name="Grenville-Briggs L."/>
            <person name="Horner N."/>
            <person name="Hostetler J."/>
            <person name="Jiang R.H."/>
            <person name="Johnson J."/>
            <person name="Krajaejun T."/>
            <person name="Lin H."/>
            <person name="Meijer H.J."/>
            <person name="Moore B."/>
            <person name="Morris P."/>
            <person name="Phuntmart V."/>
            <person name="Puiu D."/>
            <person name="Shetty J."/>
            <person name="Stajich J.E."/>
            <person name="Tripathy S."/>
            <person name="Wawra S."/>
            <person name="van West P."/>
            <person name="Whitty B.R."/>
            <person name="Coutinho P.M."/>
            <person name="Henrissat B."/>
            <person name="Martin F."/>
            <person name="Thomas P.D."/>
            <person name="Tyler B.M."/>
            <person name="De Vries R.P."/>
            <person name="Kamoun S."/>
            <person name="Yandell M."/>
            <person name="Tisserat N."/>
            <person name="Buell C.R."/>
        </authorList>
    </citation>
    <scope>NUCLEOTIDE SEQUENCE</scope>
    <source>
        <strain evidence="10">DAOM:BR144</strain>
    </source>
</reference>
<reference evidence="9" key="3">
    <citation type="submission" date="2015-02" db="UniProtKB">
        <authorList>
            <consortium name="EnsemblProtists"/>
        </authorList>
    </citation>
    <scope>IDENTIFICATION</scope>
    <source>
        <strain evidence="9">DAOM BR144</strain>
    </source>
</reference>
<dbReference type="PANTHER" id="PTHR13793:SF107">
    <property type="entry name" value="BROMODOMAIN-CONTAINING PROTEIN HOMOLOG"/>
    <property type="match status" value="1"/>
</dbReference>
<dbReference type="InterPro" id="IPR050701">
    <property type="entry name" value="Histone_Mod_Regulator"/>
</dbReference>
<evidence type="ECO:0000259" key="8">
    <source>
        <dbReference type="PROSITE" id="PS51805"/>
    </source>
</evidence>
<evidence type="ECO:0000256" key="2">
    <source>
        <dbReference type="ARBA" id="ARBA00022771"/>
    </source>
</evidence>
<sequence length="1488" mass="165564">MSAIANGSHAVHAAFGNESDTATKCCVCLEAVDYNGTVMIQCGKCAINVHVKCYGMTVPMDGSTWFCEACQYVLGKLPEPVAAASNVPRMQPRCAICPIEGGALRRTSQPGVWSHVLCINWIPELSHSLTGEMNEEVNIALLDRSRESLRCLVCGQRGGCIQCISGRCTRAFHVLCAMRSPASLIFTGYNGENQQVYHCKTHLSDVAAAKYEMIDNSWRNSPLVQDFLRANPPHDEKCRVCNNKIVPSNREAHETQCLLSWLVREEIKKRKEEMNRRGVSPVEISYSTKQKAPANGARTNGDSASKAAGRNTRADSAGKKRQHVAMRPCPDCGESVRETLMMGHLKNRCSHNKAATNRRAKNPNKSKRKTNGQAQRPVVDLTHDEPAVASDLSDVLFASWPGQNAGNPMDSTHLWKVVNGNFYSSKTLMKRRMEQLCKSTCGAKLEDIGNFTRKMARHDLLDCADTVLLERIPDDPTEALQLKAILHRCDFMMRASRTRCLEDIYAQPQMQISHISRAIEPPVTDVSQSDAEDAAAAAAAASEVRVLFLNNENSVVDCKYVMQLSKSGSQEQRPPTDGSFWSSFRHDALSTLAGPAAETTKVPIGNDDHLWLSMEFGDATDLNNLPADLLKRVAEQSVQDELTPEINLLVENLKEQMKQNRYRLRSLSKKLQLTDHYEGQSKRVASVTEEYYLEYAAWKRLCKSLFIGYKDTRLGEVKAEADAQSPDSELNSSSPSHDGEDEDDAIDDGTCVVCFDGQSPETNPIVFCDRCDLAVHQGCYGIVKLPNNEFYCDRCSIEDDGEDPGSSVFCQLCSLRDGAFKRTVDGKWVHVVCALWCPKVWIGNLQNLSDISLVAGANQGRFLDPTTEVATRIGLSKGDTQKAEDGYVVPALDQGSLCMHCKVACGRTIRCIHSGCKSSFHPLCGWFEGLPMTIRIGERGYVYNGGGAGLHFEMFCSNHLPEHYSSAERQVQRRRRRRFRIDSFYITQCKVDRAASAKQGKPDSSLLSGPIMQALISSDGKPSSNDQDGSDEWTDKAVCGACFEYSSPIVESELDVDKLHKRQFLMRCQYCNTFIHPECCISETGLPSEIFQSNWICERCILVGERAATPCMVCDSSSEYLMPCTNPIVASSAATQQQQANPAVRTLSLAPAVSGAFLNLSDKKLPAVVQQQASAIHIQQSHTIQQATNIAGVSAPYEKWVHVFCSKWMKTKTVRKNRILCAHTPDVSTDSIALRCELCLKRGRNMVNCGQCHKRFHPICAAKKKLFIAKSARQDWKFYCELHTPAGAVFDEARQSWLTTEILGQLQDLRRSLERGRMLLEMSRQRDRQQKRLLNYCKLPFMEASIEIILKKRPTPAMKEAYLSITDEVLTDTPKRHKSISSSPKPASKSRSRGGDRTESATPSRSSSRVASEVSESPATRTRKRNGASLAHIGDNSKRRRLDLEPDSPSSENGTELKKRFLDCLDRATEPSDFDEVVEQKFPEMIDE</sequence>
<dbReference type="PROSITE" id="PS50016">
    <property type="entry name" value="ZF_PHD_2"/>
    <property type="match status" value="2"/>
</dbReference>
<feature type="domain" description="PHD-type" evidence="6">
    <location>
        <begin position="748"/>
        <end position="798"/>
    </location>
</feature>
<feature type="domain" description="PHD-type" evidence="8">
    <location>
        <begin position="807"/>
        <end position="960"/>
    </location>
</feature>
<dbReference type="VEuPathDB" id="FungiDB:PYU1_G005909"/>
<evidence type="ECO:0000256" key="5">
    <source>
        <dbReference type="SAM" id="MobiDB-lite"/>
    </source>
</evidence>
<dbReference type="PROSITE" id="PS50081">
    <property type="entry name" value="ZF_DAG_PE_2"/>
    <property type="match status" value="1"/>
</dbReference>
<dbReference type="OMA" id="TERAYCC"/>
<dbReference type="CDD" id="cd15492">
    <property type="entry name" value="PHD_BRPF_JADE_like"/>
    <property type="match status" value="1"/>
</dbReference>
<feature type="compositionally biased region" description="Low complexity" evidence="5">
    <location>
        <begin position="1380"/>
        <end position="1389"/>
    </location>
</feature>
<feature type="domain" description="Phorbol-ester/DAG-type" evidence="7">
    <location>
        <begin position="8"/>
        <end position="67"/>
    </location>
</feature>
<evidence type="ECO:0000313" key="10">
    <source>
        <dbReference type="Proteomes" id="UP000019132"/>
    </source>
</evidence>
<keyword evidence="1" id="KW-0479">Metal-binding</keyword>
<feature type="region of interest" description="Disordered" evidence="5">
    <location>
        <begin position="718"/>
        <end position="745"/>
    </location>
</feature>
<keyword evidence="3" id="KW-0862">Zinc</keyword>
<dbReference type="InterPro" id="IPR019787">
    <property type="entry name" value="Znf_PHD-finger"/>
</dbReference>
<dbReference type="EMBL" id="GL376573">
    <property type="status" value="NOT_ANNOTATED_CDS"/>
    <property type="molecule type" value="Genomic_DNA"/>
</dbReference>
<feature type="region of interest" description="Disordered" evidence="5">
    <location>
        <begin position="347"/>
        <end position="375"/>
    </location>
</feature>
<dbReference type="PANTHER" id="PTHR13793">
    <property type="entry name" value="PHD FINGER PROTEINS"/>
    <property type="match status" value="1"/>
</dbReference>
<dbReference type="SUPFAM" id="SSF57903">
    <property type="entry name" value="FYVE/PHD zinc finger"/>
    <property type="match status" value="3"/>
</dbReference>
<protein>
    <recommendedName>
        <fullName evidence="11">PHD-type domain-containing protein</fullName>
    </recommendedName>
</protein>
<feature type="region of interest" description="Disordered" evidence="5">
    <location>
        <begin position="1373"/>
        <end position="1457"/>
    </location>
</feature>
<dbReference type="Pfam" id="PF13832">
    <property type="entry name" value="zf-HC5HC2H_2"/>
    <property type="match status" value="3"/>
</dbReference>
<dbReference type="InParanoid" id="K3WLS9"/>
<dbReference type="CDD" id="cd15571">
    <property type="entry name" value="ePHD"/>
    <property type="match status" value="2"/>
</dbReference>
<dbReference type="Pfam" id="PF13771">
    <property type="entry name" value="zf-HC5HC2H"/>
    <property type="match status" value="1"/>
</dbReference>
<dbReference type="GO" id="GO:0006357">
    <property type="term" value="P:regulation of transcription by RNA polymerase II"/>
    <property type="evidence" value="ECO:0007669"/>
    <property type="project" value="TreeGrafter"/>
</dbReference>
<dbReference type="SMART" id="SM00249">
    <property type="entry name" value="PHD"/>
    <property type="match status" value="6"/>
</dbReference>
<dbReference type="eggNOG" id="KOG0955">
    <property type="taxonomic scope" value="Eukaryota"/>
</dbReference>
<feature type="region of interest" description="Disordered" evidence="5">
    <location>
        <begin position="271"/>
        <end position="327"/>
    </location>
</feature>
<accession>K3WLS9</accession>
<keyword evidence="10" id="KW-1185">Reference proteome</keyword>
<dbReference type="GO" id="GO:0008270">
    <property type="term" value="F:zinc ion binding"/>
    <property type="evidence" value="ECO:0007669"/>
    <property type="project" value="UniProtKB-KW"/>
</dbReference>
<dbReference type="InterPro" id="IPR013083">
    <property type="entry name" value="Znf_RING/FYVE/PHD"/>
</dbReference>
<dbReference type="InterPro" id="IPR019786">
    <property type="entry name" value="Zinc_finger_PHD-type_CS"/>
</dbReference>
<dbReference type="STRING" id="431595.K3WLS9"/>
<dbReference type="InterPro" id="IPR011011">
    <property type="entry name" value="Znf_FYVE_PHD"/>
</dbReference>
<evidence type="ECO:0000259" key="6">
    <source>
        <dbReference type="PROSITE" id="PS50016"/>
    </source>
</evidence>
<feature type="domain" description="PHD-type" evidence="8">
    <location>
        <begin position="91"/>
        <end position="203"/>
    </location>
</feature>
<name>K3WLS9_GLOUD</name>
<feature type="compositionally biased region" description="Basic residues" evidence="5">
    <location>
        <begin position="347"/>
        <end position="370"/>
    </location>
</feature>
<evidence type="ECO:0000259" key="7">
    <source>
        <dbReference type="PROSITE" id="PS50081"/>
    </source>
</evidence>
<dbReference type="HOGENOM" id="CLU_000933_0_0_1"/>
<dbReference type="Gene3D" id="3.30.40.10">
    <property type="entry name" value="Zinc/RING finger domain, C3HC4 (zinc finger)"/>
    <property type="match status" value="5"/>
</dbReference>
<dbReference type="InterPro" id="IPR001965">
    <property type="entry name" value="Znf_PHD"/>
</dbReference>
<organism evidence="9 10">
    <name type="scientific">Globisporangium ultimum (strain ATCC 200006 / CBS 805.95 / DAOM BR144)</name>
    <name type="common">Pythium ultimum</name>
    <dbReference type="NCBI Taxonomy" id="431595"/>
    <lineage>
        <taxon>Eukaryota</taxon>
        <taxon>Sar</taxon>
        <taxon>Stramenopiles</taxon>
        <taxon>Oomycota</taxon>
        <taxon>Peronosporomycetes</taxon>
        <taxon>Pythiales</taxon>
        <taxon>Pythiaceae</taxon>
        <taxon>Globisporangium</taxon>
    </lineage>
</organism>
<dbReference type="PROSITE" id="PS01359">
    <property type="entry name" value="ZF_PHD_1"/>
    <property type="match status" value="2"/>
</dbReference>
<dbReference type="EnsemblProtists" id="PYU1_T005921">
    <property type="protein sequence ID" value="PYU1_T005921"/>
    <property type="gene ID" value="PYU1_G005909"/>
</dbReference>